<dbReference type="AlphaFoldDB" id="B1T6P6"/>
<reference evidence="2 3" key="1">
    <citation type="submission" date="2008-03" db="EMBL/GenBank/DDBJ databases">
        <title>Sequencing of the draft genome and assembly of Burkholderia ambifaria MEX-5.</title>
        <authorList>
            <consortium name="US DOE Joint Genome Institute (JGI-PGF)"/>
            <person name="Copeland A."/>
            <person name="Lucas S."/>
            <person name="Lapidus A."/>
            <person name="Glavina del Rio T."/>
            <person name="Dalin E."/>
            <person name="Tice H."/>
            <person name="Bruce D."/>
            <person name="Goodwin L."/>
            <person name="Pitluck S."/>
            <person name="Larimer F."/>
            <person name="Land M.L."/>
            <person name="Hauser L."/>
            <person name="Tiedje J."/>
            <person name="Richardson P."/>
        </authorList>
    </citation>
    <scope>NUCLEOTIDE SEQUENCE [LARGE SCALE GENOMIC DNA]</scope>
    <source>
        <strain evidence="2 3">MEX-5</strain>
    </source>
</reference>
<name>B1T6P6_9BURK</name>
<organism evidence="2 3">
    <name type="scientific">Burkholderia ambifaria MEX-5</name>
    <dbReference type="NCBI Taxonomy" id="396597"/>
    <lineage>
        <taxon>Bacteria</taxon>
        <taxon>Pseudomonadati</taxon>
        <taxon>Pseudomonadota</taxon>
        <taxon>Betaproteobacteria</taxon>
        <taxon>Burkholderiales</taxon>
        <taxon>Burkholderiaceae</taxon>
        <taxon>Burkholderia</taxon>
        <taxon>Burkholderia cepacia complex</taxon>
    </lineage>
</organism>
<evidence type="ECO:0000313" key="2">
    <source>
        <dbReference type="EMBL" id="EDT40772.1"/>
    </source>
</evidence>
<dbReference type="Proteomes" id="UP000004814">
    <property type="component" value="Unassembled WGS sequence"/>
</dbReference>
<feature type="region of interest" description="Disordered" evidence="1">
    <location>
        <begin position="1"/>
        <end position="30"/>
    </location>
</feature>
<evidence type="ECO:0000313" key="3">
    <source>
        <dbReference type="Proteomes" id="UP000004814"/>
    </source>
</evidence>
<comment type="caution">
    <text evidence="2">The sequence shown here is derived from an EMBL/GenBank/DDBJ whole genome shotgun (WGS) entry which is preliminary data.</text>
</comment>
<proteinExistence type="predicted"/>
<dbReference type="EMBL" id="ABLK01000109">
    <property type="protein sequence ID" value="EDT40772.1"/>
    <property type="molecule type" value="Genomic_DNA"/>
</dbReference>
<evidence type="ECO:0000256" key="1">
    <source>
        <dbReference type="SAM" id="MobiDB-lite"/>
    </source>
</evidence>
<sequence>MGRFDTIDNVTGNARYTHASDSLPHGTNTR</sequence>
<protein>
    <submittedName>
        <fullName evidence="2">Uncharacterized protein</fullName>
    </submittedName>
</protein>
<dbReference type="PATRIC" id="fig|396597.7.peg.4519"/>
<accession>B1T6P6</accession>
<gene>
    <name evidence="2" type="ORF">BamMEX5DRAFT_3462</name>
</gene>